<keyword evidence="2" id="KW-1185">Reference proteome</keyword>
<dbReference type="NCBIfam" id="TIGR03519">
    <property type="entry name" value="T9SS_PorP_fam"/>
    <property type="match status" value="1"/>
</dbReference>
<accession>A0A1M4USW4</accession>
<proteinExistence type="predicted"/>
<evidence type="ECO:0000313" key="1">
    <source>
        <dbReference type="EMBL" id="SHE59831.1"/>
    </source>
</evidence>
<dbReference type="Proteomes" id="UP000184287">
    <property type="component" value="Unassembled WGS sequence"/>
</dbReference>
<gene>
    <name evidence="1" type="ORF">SAMN04488522_101672</name>
</gene>
<dbReference type="AlphaFoldDB" id="A0A1M4USW4"/>
<dbReference type="Pfam" id="PF11751">
    <property type="entry name" value="PorP_SprF"/>
    <property type="match status" value="1"/>
</dbReference>
<sequence>MQYQMSRGLWFTHMLMSIAMMASGQQRPQYTQYVFNNYLLNPAISGIENYTDVKFGYRNQWRGIDQAPITAYFSVHLPLGKQYLYGNSNSFDEKGSNPMKRSYVHTYMASEPHHGIGVYGVVDRTGPITSSDFKLTYAYHLGLSPKINLSVGVAAGVSRLMLDISKISLENSLDPAIAENASNKLQPDLSVGTWLYGPDFFAGLSAQQLLNRPISFSTDASYNQGKQVPHVFITGGYKFFITDEIAGLPSVMFKYVSPAPISTDLNMKVAFKDKFWLGASYRSNDAVAVLAGFNVSSLFVLGYSYDFTTSELGRVSTGSHEVVLGILLNNRYKVTCPQKAW</sequence>
<evidence type="ECO:0000313" key="2">
    <source>
        <dbReference type="Proteomes" id="UP000184287"/>
    </source>
</evidence>
<dbReference type="STRING" id="288992.SAMN04488522_101672"/>
<reference evidence="2" key="1">
    <citation type="submission" date="2016-11" db="EMBL/GenBank/DDBJ databases">
        <authorList>
            <person name="Varghese N."/>
            <person name="Submissions S."/>
        </authorList>
    </citation>
    <scope>NUCLEOTIDE SEQUENCE [LARGE SCALE GENOMIC DNA]</scope>
    <source>
        <strain evidence="2">DSM 16990</strain>
    </source>
</reference>
<organism evidence="1 2">
    <name type="scientific">Pedobacter caeni</name>
    <dbReference type="NCBI Taxonomy" id="288992"/>
    <lineage>
        <taxon>Bacteria</taxon>
        <taxon>Pseudomonadati</taxon>
        <taxon>Bacteroidota</taxon>
        <taxon>Sphingobacteriia</taxon>
        <taxon>Sphingobacteriales</taxon>
        <taxon>Sphingobacteriaceae</taxon>
        <taxon>Pedobacter</taxon>
    </lineage>
</organism>
<protein>
    <submittedName>
        <fullName evidence="1">Type IX secretion system membrane protein, PorP/SprF family</fullName>
    </submittedName>
</protein>
<dbReference type="InterPro" id="IPR019861">
    <property type="entry name" value="PorP/SprF_Bacteroidetes"/>
</dbReference>
<dbReference type="EMBL" id="FQUQ01000001">
    <property type="protein sequence ID" value="SHE59831.1"/>
    <property type="molecule type" value="Genomic_DNA"/>
</dbReference>
<name>A0A1M4USW4_9SPHI</name>